<reference evidence="7" key="1">
    <citation type="journal article" date="2019" name="Int. J. Syst. Evol. Microbiol.">
        <title>The Global Catalogue of Microorganisms (GCM) 10K type strain sequencing project: providing services to taxonomists for standard genome sequencing and annotation.</title>
        <authorList>
            <consortium name="The Broad Institute Genomics Platform"/>
            <consortium name="The Broad Institute Genome Sequencing Center for Infectious Disease"/>
            <person name="Wu L."/>
            <person name="Ma J."/>
        </authorList>
    </citation>
    <scope>NUCLEOTIDE SEQUENCE [LARGE SCALE GENOMIC DNA]</scope>
    <source>
        <strain evidence="7">JCM 13249</strain>
    </source>
</reference>
<accession>A0ABP4WW57</accession>
<dbReference type="InterPro" id="IPR003593">
    <property type="entry name" value="AAA+_ATPase"/>
</dbReference>
<dbReference type="InterPro" id="IPR017871">
    <property type="entry name" value="ABC_transporter-like_CS"/>
</dbReference>
<keyword evidence="7" id="KW-1185">Reference proteome</keyword>
<proteinExistence type="predicted"/>
<dbReference type="SUPFAM" id="SSF50331">
    <property type="entry name" value="MOP-like"/>
    <property type="match status" value="1"/>
</dbReference>
<evidence type="ECO:0000256" key="1">
    <source>
        <dbReference type="ARBA" id="ARBA00022448"/>
    </source>
</evidence>
<dbReference type="Pfam" id="PF00005">
    <property type="entry name" value="ABC_tran"/>
    <property type="match status" value="1"/>
</dbReference>
<organism evidence="6 7">
    <name type="scientific">Luedemannella helvata</name>
    <dbReference type="NCBI Taxonomy" id="349315"/>
    <lineage>
        <taxon>Bacteria</taxon>
        <taxon>Bacillati</taxon>
        <taxon>Actinomycetota</taxon>
        <taxon>Actinomycetes</taxon>
        <taxon>Micromonosporales</taxon>
        <taxon>Micromonosporaceae</taxon>
        <taxon>Luedemannella</taxon>
    </lineage>
</organism>
<dbReference type="InterPro" id="IPR015855">
    <property type="entry name" value="ABC_transpr_MalK-like"/>
</dbReference>
<dbReference type="SMART" id="SM00382">
    <property type="entry name" value="AAA"/>
    <property type="match status" value="1"/>
</dbReference>
<gene>
    <name evidence="6" type="ORF">GCM10009681_35910</name>
</gene>
<keyword evidence="1" id="KW-0813">Transport</keyword>
<evidence type="ECO:0000313" key="6">
    <source>
        <dbReference type="EMBL" id="GAA1761580.1"/>
    </source>
</evidence>
<dbReference type="RefSeq" id="WP_344083030.1">
    <property type="nucleotide sequence ID" value="NZ_BAAALS010000017.1"/>
</dbReference>
<dbReference type="Gene3D" id="2.40.50.100">
    <property type="match status" value="1"/>
</dbReference>
<dbReference type="PROSITE" id="PS50893">
    <property type="entry name" value="ABC_TRANSPORTER_2"/>
    <property type="match status" value="1"/>
</dbReference>
<sequence length="449" mass="48519">MATVALRDVSKVFGDGTLAVDNVSLDVQDGEFMVLLGPSGCGKSTVLRIVAGLEDPTSGAVLLDGDVANDLAPRERKVAMVFQDFGLYPHMSVRDNIGFPLRIAGIEPESRSERVADIASALGIGDVLARKPGQLSGGQRQRVAMGRAIVRRPSLFLMDEPLSNLDSGLRAELRAEISALVRELGVTTIYVTHDQAEALTMADRVAIMRKGVLQDVGTPTQVYSRPGTLYVAAFLGSPRMNLLEASVYVHLDRYIALHLGDQALYLPWHDMRARQVAHFHGERIVVGVRAEALTPVVPDTPGDVLHGRVRYLEHHGHESLAFLDIGAFAVPVDDIAGAAPVPTNGTGSRLSKVAAMFRGRNNSHRDEEFDGNGHHGSSAQFGGGGTGARNQPVSVLEQSGRHHRARAEVAVRLAPYPSLRVGDPMSVAIRIDQLHFFDARGQRIDVGWR</sequence>
<dbReference type="InterPro" id="IPR003439">
    <property type="entry name" value="ABC_transporter-like_ATP-bd"/>
</dbReference>
<feature type="domain" description="ABC transporter" evidence="5">
    <location>
        <begin position="4"/>
        <end position="235"/>
    </location>
</feature>
<dbReference type="GO" id="GO:0005524">
    <property type="term" value="F:ATP binding"/>
    <property type="evidence" value="ECO:0007669"/>
    <property type="project" value="UniProtKB-KW"/>
</dbReference>
<keyword evidence="2" id="KW-0547">Nucleotide-binding</keyword>
<dbReference type="CDD" id="cd03301">
    <property type="entry name" value="ABC_MalK_N"/>
    <property type="match status" value="1"/>
</dbReference>
<dbReference type="InterPro" id="IPR027417">
    <property type="entry name" value="P-loop_NTPase"/>
</dbReference>
<dbReference type="EMBL" id="BAAALS010000017">
    <property type="protein sequence ID" value="GAA1761580.1"/>
    <property type="molecule type" value="Genomic_DNA"/>
</dbReference>
<dbReference type="InterPro" id="IPR047641">
    <property type="entry name" value="ABC_transpr_MalK/UgpC-like"/>
</dbReference>
<name>A0ABP4WW57_9ACTN</name>
<dbReference type="SUPFAM" id="SSF52540">
    <property type="entry name" value="P-loop containing nucleoside triphosphate hydrolases"/>
    <property type="match status" value="1"/>
</dbReference>
<evidence type="ECO:0000256" key="3">
    <source>
        <dbReference type="ARBA" id="ARBA00022840"/>
    </source>
</evidence>
<evidence type="ECO:0000256" key="2">
    <source>
        <dbReference type="ARBA" id="ARBA00022741"/>
    </source>
</evidence>
<dbReference type="PANTHER" id="PTHR43875">
    <property type="entry name" value="MALTODEXTRIN IMPORT ATP-BINDING PROTEIN MSMX"/>
    <property type="match status" value="1"/>
</dbReference>
<comment type="caution">
    <text evidence="6">The sequence shown here is derived from an EMBL/GenBank/DDBJ whole genome shotgun (WGS) entry which is preliminary data.</text>
</comment>
<dbReference type="Gene3D" id="3.40.50.300">
    <property type="entry name" value="P-loop containing nucleotide triphosphate hydrolases"/>
    <property type="match status" value="1"/>
</dbReference>
<dbReference type="InterPro" id="IPR008995">
    <property type="entry name" value="Mo/tungstate-bd_C_term_dom"/>
</dbReference>
<evidence type="ECO:0000259" key="5">
    <source>
        <dbReference type="PROSITE" id="PS50893"/>
    </source>
</evidence>
<dbReference type="PROSITE" id="PS00211">
    <property type="entry name" value="ABC_TRANSPORTER_1"/>
    <property type="match status" value="1"/>
</dbReference>
<dbReference type="PANTHER" id="PTHR43875:SF1">
    <property type="entry name" value="OSMOPROTECTIVE COMPOUNDS UPTAKE ATP-BINDING PROTEIN GGTA"/>
    <property type="match status" value="1"/>
</dbReference>
<keyword evidence="3 6" id="KW-0067">ATP-binding</keyword>
<protein>
    <submittedName>
        <fullName evidence="6">ABC transporter ATP-binding protein</fullName>
    </submittedName>
</protein>
<evidence type="ECO:0000256" key="4">
    <source>
        <dbReference type="SAM" id="MobiDB-lite"/>
    </source>
</evidence>
<dbReference type="Proteomes" id="UP001500655">
    <property type="component" value="Unassembled WGS sequence"/>
</dbReference>
<evidence type="ECO:0000313" key="7">
    <source>
        <dbReference type="Proteomes" id="UP001500655"/>
    </source>
</evidence>
<feature type="region of interest" description="Disordered" evidence="4">
    <location>
        <begin position="365"/>
        <end position="391"/>
    </location>
</feature>